<comment type="similarity">
    <text evidence="8">Belongs to the SLX1 family.</text>
</comment>
<comment type="function">
    <text evidence="8">Catalytic subunit of the SLX1-SLX4 structure-specific endonuclease that resolves DNA secondary structures generated during DNA repair and recombination. Has endonuclease activity towards branched DNA substrates, introducing single-strand cuts in duplex DNA close to junctions with ss-DNA.</text>
</comment>
<dbReference type="InterPro" id="IPR048749">
    <property type="entry name" value="SLX1_C"/>
</dbReference>
<comment type="subcellular location">
    <subcellularLocation>
        <location evidence="8">Nucleus</location>
    </subcellularLocation>
</comment>
<evidence type="ECO:0000256" key="1">
    <source>
        <dbReference type="ARBA" id="ARBA00022722"/>
    </source>
</evidence>
<evidence type="ECO:0000256" key="7">
    <source>
        <dbReference type="ARBA" id="ARBA00023242"/>
    </source>
</evidence>
<dbReference type="Pfam" id="PF21202">
    <property type="entry name" value="SLX1_C"/>
    <property type="match status" value="1"/>
</dbReference>
<evidence type="ECO:0000313" key="11">
    <source>
        <dbReference type="EMBL" id="KAF2965296.1"/>
    </source>
</evidence>
<dbReference type="CDD" id="cd10455">
    <property type="entry name" value="GIY-YIG_SLX1"/>
    <property type="match status" value="1"/>
</dbReference>
<comment type="subunit">
    <text evidence="8">Forms a heterodimer with SLX4.</text>
</comment>
<dbReference type="GO" id="GO:0017108">
    <property type="term" value="F:5'-flap endonuclease activity"/>
    <property type="evidence" value="ECO:0007669"/>
    <property type="project" value="InterPro"/>
</dbReference>
<sequence length="317" mass="35353">MPVLPKPIPPLYTVYILRSTVRHASLYIGSTPNPPRRLKQHNGEVKGGAARTSRQTLRPWEMVGLVSGFPGMVAALKFEWALNNPHISLHIPTESRITISTQKKRNGNPRRPPHSVKSIISNVHLLLRVPSFARWPLKLHFFDSEVYQVWTKYCDTASESLRKTIPVYTDFAPGPSPADESVSTEDSSPWGIHALPLDYAPMKDYVEKTQSLYTFEREGACVICGENLAHEEGLYATCSNELCEGTGHISCWSRHLLGSNPGEDILPISGGCPKCGGEVIWGDMMKEMSLRLRGQKEIDKLLKKPRKRKAMATAVSP</sequence>
<evidence type="ECO:0000256" key="3">
    <source>
        <dbReference type="ARBA" id="ARBA00022763"/>
    </source>
</evidence>
<evidence type="ECO:0000256" key="5">
    <source>
        <dbReference type="ARBA" id="ARBA00023172"/>
    </source>
</evidence>
<dbReference type="InParanoid" id="A0A7C8N0G3"/>
<dbReference type="EMBL" id="WUBL01000120">
    <property type="protein sequence ID" value="KAF2965296.1"/>
    <property type="molecule type" value="Genomic_DNA"/>
</dbReference>
<dbReference type="GO" id="GO:0000724">
    <property type="term" value="P:double-strand break repair via homologous recombination"/>
    <property type="evidence" value="ECO:0007669"/>
    <property type="project" value="TreeGrafter"/>
</dbReference>
<evidence type="ECO:0000256" key="6">
    <source>
        <dbReference type="ARBA" id="ARBA00023204"/>
    </source>
</evidence>
<comment type="cofactor">
    <cofactor evidence="8">
        <name>a divalent metal cation</name>
        <dbReference type="ChEBI" id="CHEBI:60240"/>
    </cofactor>
</comment>
<keyword evidence="7 8" id="KW-0539">Nucleus</keyword>
<comment type="caution">
    <text evidence="8">Lacks conserved residue(s) required for the propagation of feature annotation.</text>
</comment>
<dbReference type="Gene3D" id="3.30.40.10">
    <property type="entry name" value="Zinc/RING finger domain, C3HC4 (zinc finger)"/>
    <property type="match status" value="1"/>
</dbReference>
<dbReference type="Gene3D" id="3.40.1440.10">
    <property type="entry name" value="GIY-YIG endonuclease"/>
    <property type="match status" value="1"/>
</dbReference>
<keyword evidence="4 8" id="KW-0378">Hydrolase</keyword>
<evidence type="ECO:0000256" key="8">
    <source>
        <dbReference type="HAMAP-Rule" id="MF_03100"/>
    </source>
</evidence>
<proteinExistence type="inferred from homology"/>
<dbReference type="GO" id="GO:0008821">
    <property type="term" value="F:crossover junction DNA endonuclease activity"/>
    <property type="evidence" value="ECO:0007669"/>
    <property type="project" value="TreeGrafter"/>
</dbReference>
<dbReference type="PANTHER" id="PTHR20208">
    <property type="entry name" value="STRUCTURE-SPECIFIC ENDONUCLEASE SUBUNIT SLX1"/>
    <property type="match status" value="1"/>
</dbReference>
<gene>
    <name evidence="11" type="ORF">GQX73_g8277</name>
</gene>
<accession>A0A7C8N0G3</accession>
<evidence type="ECO:0000259" key="10">
    <source>
        <dbReference type="PROSITE" id="PS50164"/>
    </source>
</evidence>
<dbReference type="GO" id="GO:0033557">
    <property type="term" value="C:Slx1-Slx4 complex"/>
    <property type="evidence" value="ECO:0007669"/>
    <property type="project" value="UniProtKB-UniRule"/>
</dbReference>
<dbReference type="InterPro" id="IPR000305">
    <property type="entry name" value="GIY-YIG_endonuc"/>
</dbReference>
<dbReference type="FunCoup" id="A0A7C8N0G3">
    <property type="interactions" value="373"/>
</dbReference>
<protein>
    <recommendedName>
        <fullName evidence="10">GIY-YIG domain-containing protein</fullName>
    </recommendedName>
</protein>
<dbReference type="OrthoDB" id="24645at2759"/>
<reference evidence="11 12" key="1">
    <citation type="submission" date="2019-12" db="EMBL/GenBank/DDBJ databases">
        <title>Draft genome sequence of the ascomycete Xylaria multiplex DSM 110363.</title>
        <authorList>
            <person name="Buettner E."/>
            <person name="Kellner H."/>
        </authorList>
    </citation>
    <scope>NUCLEOTIDE SEQUENCE [LARGE SCALE GENOMIC DNA]</scope>
    <source>
        <strain evidence="11 12">DSM 110363</strain>
    </source>
</reference>
<name>A0A7C8N0G3_9PEZI</name>
<keyword evidence="3 8" id="KW-0227">DNA damage</keyword>
<keyword evidence="1 8" id="KW-0540">Nuclease</keyword>
<feature type="domain" description="GIY-YIG" evidence="10">
    <location>
        <begin position="10"/>
        <end position="92"/>
    </location>
</feature>
<dbReference type="InterPro" id="IPR013083">
    <property type="entry name" value="Znf_RING/FYVE/PHD"/>
</dbReference>
<comment type="caution">
    <text evidence="11">The sequence shown here is derived from an EMBL/GenBank/DDBJ whole genome shotgun (WGS) entry which is preliminary data.</text>
</comment>
<dbReference type="HAMAP" id="MF_03100">
    <property type="entry name" value="Endonuc_su_Slx1"/>
    <property type="match status" value="1"/>
</dbReference>
<dbReference type="Pfam" id="PF01541">
    <property type="entry name" value="GIY-YIG"/>
    <property type="match status" value="1"/>
</dbReference>
<feature type="region of interest" description="Disordered" evidence="9">
    <location>
        <begin position="28"/>
        <end position="52"/>
    </location>
</feature>
<keyword evidence="12" id="KW-1185">Reference proteome</keyword>
<evidence type="ECO:0000256" key="4">
    <source>
        <dbReference type="ARBA" id="ARBA00022801"/>
    </source>
</evidence>
<keyword evidence="6 8" id="KW-0234">DNA repair</keyword>
<evidence type="ECO:0000256" key="2">
    <source>
        <dbReference type="ARBA" id="ARBA00022759"/>
    </source>
</evidence>
<evidence type="ECO:0000256" key="9">
    <source>
        <dbReference type="SAM" id="MobiDB-lite"/>
    </source>
</evidence>
<dbReference type="InterPro" id="IPR050381">
    <property type="entry name" value="SLX1_endonuclease"/>
</dbReference>
<dbReference type="InterPro" id="IPR027520">
    <property type="entry name" value="Slx1"/>
</dbReference>
<keyword evidence="2 8" id="KW-0255">Endonuclease</keyword>
<dbReference type="PANTHER" id="PTHR20208:SF10">
    <property type="entry name" value="STRUCTURE-SPECIFIC ENDONUCLEASE SUBUNIT SLX1"/>
    <property type="match status" value="1"/>
</dbReference>
<keyword evidence="5 8" id="KW-0233">DNA recombination</keyword>
<dbReference type="Proteomes" id="UP000481858">
    <property type="component" value="Unassembled WGS sequence"/>
</dbReference>
<dbReference type="InterPro" id="IPR035901">
    <property type="entry name" value="GIY-YIG_endonuc_sf"/>
</dbReference>
<dbReference type="AlphaFoldDB" id="A0A7C8N0G3"/>
<organism evidence="11 12">
    <name type="scientific">Xylaria multiplex</name>
    <dbReference type="NCBI Taxonomy" id="323545"/>
    <lineage>
        <taxon>Eukaryota</taxon>
        <taxon>Fungi</taxon>
        <taxon>Dikarya</taxon>
        <taxon>Ascomycota</taxon>
        <taxon>Pezizomycotina</taxon>
        <taxon>Sordariomycetes</taxon>
        <taxon>Xylariomycetidae</taxon>
        <taxon>Xylariales</taxon>
        <taxon>Xylariaceae</taxon>
        <taxon>Xylaria</taxon>
    </lineage>
</organism>
<dbReference type="PROSITE" id="PS50164">
    <property type="entry name" value="GIY_YIG"/>
    <property type="match status" value="1"/>
</dbReference>
<evidence type="ECO:0000313" key="12">
    <source>
        <dbReference type="Proteomes" id="UP000481858"/>
    </source>
</evidence>